<dbReference type="GO" id="GO:0003676">
    <property type="term" value="F:nucleic acid binding"/>
    <property type="evidence" value="ECO:0007669"/>
    <property type="project" value="InterPro"/>
</dbReference>
<dbReference type="OMA" id="NGDMLMK"/>
<dbReference type="SUPFAM" id="SSF52540">
    <property type="entry name" value="P-loop containing nucleoside triphosphate hydrolases"/>
    <property type="match status" value="1"/>
</dbReference>
<protein>
    <submittedName>
        <fullName evidence="8">Dead-box atp-dependent rna helicase 39-like</fullName>
    </submittedName>
</protein>
<keyword evidence="9" id="KW-1185">Reference proteome</keyword>
<dbReference type="PANTHER" id="PTHR47959:SF13">
    <property type="entry name" value="ATP-DEPENDENT RNA HELICASE RHLE"/>
    <property type="match status" value="1"/>
</dbReference>
<dbReference type="InterPro" id="IPR050079">
    <property type="entry name" value="DEAD_box_RNA_helicase"/>
</dbReference>
<dbReference type="PROSITE" id="PS51192">
    <property type="entry name" value="HELICASE_ATP_BIND_1"/>
    <property type="match status" value="1"/>
</dbReference>
<dbReference type="CDD" id="cd00268">
    <property type="entry name" value="DEADc"/>
    <property type="match status" value="1"/>
</dbReference>
<feature type="domain" description="Helicase ATP-binding" evidence="6">
    <location>
        <begin position="85"/>
        <end position="273"/>
    </location>
</feature>
<keyword evidence="4" id="KW-0067">ATP-binding</keyword>
<dbReference type="InterPro" id="IPR014001">
    <property type="entry name" value="Helicase_ATP-bd"/>
</dbReference>
<reference evidence="8 9" key="1">
    <citation type="submission" date="2014-06" db="EMBL/GenBank/DDBJ databases">
        <authorList>
            <person name="Swart Estienne"/>
        </authorList>
    </citation>
    <scope>NUCLEOTIDE SEQUENCE [LARGE SCALE GENOMIC DNA]</scope>
    <source>
        <strain evidence="8 9">130c</strain>
    </source>
</reference>
<keyword evidence="1" id="KW-0547">Nucleotide-binding</keyword>
<evidence type="ECO:0000259" key="6">
    <source>
        <dbReference type="PROSITE" id="PS51192"/>
    </source>
</evidence>
<dbReference type="InterPro" id="IPR044742">
    <property type="entry name" value="DEAD/DEAH_RhlB"/>
</dbReference>
<dbReference type="EMBL" id="CCKQ01010727">
    <property type="protein sequence ID" value="CDW82256.1"/>
    <property type="molecule type" value="Genomic_DNA"/>
</dbReference>
<evidence type="ECO:0000313" key="8">
    <source>
        <dbReference type="EMBL" id="CDW82256.1"/>
    </source>
</evidence>
<evidence type="ECO:0000313" key="9">
    <source>
        <dbReference type="Proteomes" id="UP000039865"/>
    </source>
</evidence>
<dbReference type="SMART" id="SM00487">
    <property type="entry name" value="DEXDc"/>
    <property type="match status" value="1"/>
</dbReference>
<evidence type="ECO:0000256" key="1">
    <source>
        <dbReference type="ARBA" id="ARBA00022741"/>
    </source>
</evidence>
<evidence type="ECO:0000256" key="4">
    <source>
        <dbReference type="ARBA" id="ARBA00022840"/>
    </source>
</evidence>
<dbReference type="PROSITE" id="PS51194">
    <property type="entry name" value="HELICASE_CTER"/>
    <property type="match status" value="1"/>
</dbReference>
<feature type="region of interest" description="Disordered" evidence="5">
    <location>
        <begin position="529"/>
        <end position="566"/>
    </location>
</feature>
<dbReference type="Pfam" id="PF00271">
    <property type="entry name" value="Helicase_C"/>
    <property type="match status" value="1"/>
</dbReference>
<dbReference type="OrthoDB" id="10256233at2759"/>
<proteinExistence type="predicted"/>
<accession>A0A078AK30</accession>
<dbReference type="GO" id="GO:0005829">
    <property type="term" value="C:cytosol"/>
    <property type="evidence" value="ECO:0007669"/>
    <property type="project" value="TreeGrafter"/>
</dbReference>
<keyword evidence="2" id="KW-0378">Hydrolase</keyword>
<dbReference type="AlphaFoldDB" id="A0A078AK30"/>
<dbReference type="GO" id="GO:0005524">
    <property type="term" value="F:ATP binding"/>
    <property type="evidence" value="ECO:0007669"/>
    <property type="project" value="UniProtKB-KW"/>
</dbReference>
<dbReference type="Pfam" id="PF00270">
    <property type="entry name" value="DEAD"/>
    <property type="match status" value="1"/>
</dbReference>
<gene>
    <name evidence="8" type="primary">Contig13952.g14887</name>
    <name evidence="8" type="ORF">STYLEM_11286</name>
</gene>
<evidence type="ECO:0000256" key="5">
    <source>
        <dbReference type="SAM" id="MobiDB-lite"/>
    </source>
</evidence>
<feature type="domain" description="Helicase C-terminal" evidence="7">
    <location>
        <begin position="310"/>
        <end position="457"/>
    </location>
</feature>
<dbReference type="InterPro" id="IPR027417">
    <property type="entry name" value="P-loop_NTPase"/>
</dbReference>
<dbReference type="PANTHER" id="PTHR47959">
    <property type="entry name" value="ATP-DEPENDENT RNA HELICASE RHLE-RELATED"/>
    <property type="match status" value="1"/>
</dbReference>
<evidence type="ECO:0000256" key="3">
    <source>
        <dbReference type="ARBA" id="ARBA00022806"/>
    </source>
</evidence>
<dbReference type="CDD" id="cd18787">
    <property type="entry name" value="SF2_C_DEAD"/>
    <property type="match status" value="1"/>
</dbReference>
<evidence type="ECO:0000259" key="7">
    <source>
        <dbReference type="PROSITE" id="PS51194"/>
    </source>
</evidence>
<dbReference type="InParanoid" id="A0A078AK30"/>
<dbReference type="GO" id="GO:0016787">
    <property type="term" value="F:hydrolase activity"/>
    <property type="evidence" value="ECO:0007669"/>
    <property type="project" value="UniProtKB-KW"/>
</dbReference>
<name>A0A078AK30_STYLE</name>
<feature type="compositionally biased region" description="Basic residues" evidence="5">
    <location>
        <begin position="544"/>
        <end position="553"/>
    </location>
</feature>
<dbReference type="InterPro" id="IPR001650">
    <property type="entry name" value="Helicase_C-like"/>
</dbReference>
<dbReference type="Gene3D" id="3.40.50.300">
    <property type="entry name" value="P-loop containing nucleotide triphosphate hydrolases"/>
    <property type="match status" value="2"/>
</dbReference>
<dbReference type="InterPro" id="IPR011545">
    <property type="entry name" value="DEAD/DEAH_box_helicase_dom"/>
</dbReference>
<sequence>MRQNGLLSSQGSMRLLSTFVPNYRSRDNMRNTYVIEQQKVREKIVQPEIKQDLTFRKYRLLPEIVDILEKKMEILTPSPIQQMAIPHLLQSKSALLAAQTGTGKTLAYVIPIIDQLKKQEMENQTRLTIPNKPRSIILQPSRELAQQVLNFSLKPFTYDVPMKYFSIYSGQSHRIETDKLADGVDILVSTLERFQYRRDGEKLFLSNVQSLVIDELDTFLDSGHEIKIRKIIEQYLSGAERQGVKKQLIFSTATVTSPMDQLLKDYFPDSKDFAKLVEKHTHMNLSHLKHEFIKLADYDKMKPLLLLVKEYKQYALKNETSCVIFCNSVASARAIEHGLANESYKTASLHGEMPPRIRMQNFERFLTRKADILVASDLASRGLDMPFVSHIINFDFPKSTSDYLHRAGRAGRAGRPGFVMSLVREKDNPILTEMKKANELQEPLKIKGSAFSLKNKETLIQQNKQKGLPVNIGTKTEHRADQNFKGSAIAPINQNQNVSKTFKAATQERMDNSLKNQKEKIRVLHMKSKPRSRNKIFEEDNTKSQKKSIRFRKREPTFGQRLKSRK</sequence>
<dbReference type="Proteomes" id="UP000039865">
    <property type="component" value="Unassembled WGS sequence"/>
</dbReference>
<keyword evidence="3 8" id="KW-0347">Helicase</keyword>
<organism evidence="8 9">
    <name type="scientific">Stylonychia lemnae</name>
    <name type="common">Ciliate</name>
    <dbReference type="NCBI Taxonomy" id="5949"/>
    <lineage>
        <taxon>Eukaryota</taxon>
        <taxon>Sar</taxon>
        <taxon>Alveolata</taxon>
        <taxon>Ciliophora</taxon>
        <taxon>Intramacronucleata</taxon>
        <taxon>Spirotrichea</taxon>
        <taxon>Stichotrichia</taxon>
        <taxon>Sporadotrichida</taxon>
        <taxon>Oxytrichidae</taxon>
        <taxon>Stylonychinae</taxon>
        <taxon>Stylonychia</taxon>
    </lineage>
</organism>
<dbReference type="GO" id="GO:0003724">
    <property type="term" value="F:RNA helicase activity"/>
    <property type="evidence" value="ECO:0007669"/>
    <property type="project" value="TreeGrafter"/>
</dbReference>
<evidence type="ECO:0000256" key="2">
    <source>
        <dbReference type="ARBA" id="ARBA00022801"/>
    </source>
</evidence>
<dbReference type="SMART" id="SM00490">
    <property type="entry name" value="HELICc"/>
    <property type="match status" value="1"/>
</dbReference>